<proteinExistence type="predicted"/>
<reference evidence="1" key="1">
    <citation type="submission" date="2021-03" db="EMBL/GenBank/DDBJ databases">
        <title>The complete genome sequence of Acetobacter sp. TBRC 12339.</title>
        <authorList>
            <person name="Charoenyingcharoen P."/>
            <person name="Yukphan P."/>
        </authorList>
    </citation>
    <scope>NUCLEOTIDE SEQUENCE</scope>
    <source>
        <strain evidence="1">TBRC 12339</strain>
    </source>
</reference>
<dbReference type="RefSeq" id="WP_207846130.1">
    <property type="nucleotide sequence ID" value="NZ_JAFVMH010000004.1"/>
</dbReference>
<dbReference type="PIRSF" id="PIRSF015736">
    <property type="entry name" value="MI"/>
    <property type="match status" value="1"/>
</dbReference>
<sequence>MSTFPPPLDMGVLPSSLDGGAARRAALGLVVLATDQTLEPEAAQLIRMPGVVPYVARLWNDADITPETLRAIQPRIAPAADLILPGCKLDVVGFGCTSATMVLGEEAVFAEIRKARPGVACSTPITGALAAIAAFKARRVGLLTPYVAEINLRIAAYFAGRGVHVTAMATFDRRDDLEVARIRVADIIDAARRMSAQGGFDMLFVSCTSLRVAEAVAEIEAATGVPVTSSNHAMIWHMLRTAGVDDTVVDAGRLFTMGLAG</sequence>
<gene>
    <name evidence="1" type="ORF">J2D77_09960</name>
</gene>
<evidence type="ECO:0000313" key="1">
    <source>
        <dbReference type="EMBL" id="MBO1325473.1"/>
    </source>
</evidence>
<dbReference type="Proteomes" id="UP000664073">
    <property type="component" value="Unassembled WGS sequence"/>
</dbReference>
<organism evidence="1 2">
    <name type="scientific">Acetobacter garciniae</name>
    <dbReference type="NCBI Taxonomy" id="2817435"/>
    <lineage>
        <taxon>Bacteria</taxon>
        <taxon>Pseudomonadati</taxon>
        <taxon>Pseudomonadota</taxon>
        <taxon>Alphaproteobacteria</taxon>
        <taxon>Acetobacterales</taxon>
        <taxon>Acetobacteraceae</taxon>
        <taxon>Acetobacter</taxon>
    </lineage>
</organism>
<dbReference type="InterPro" id="IPR053714">
    <property type="entry name" value="Iso_Racemase_Enz_sf"/>
</dbReference>
<accession>A0A939HPB6</accession>
<dbReference type="Pfam" id="PF17645">
    <property type="entry name" value="Amdase"/>
    <property type="match status" value="1"/>
</dbReference>
<evidence type="ECO:0000313" key="2">
    <source>
        <dbReference type="Proteomes" id="UP000664073"/>
    </source>
</evidence>
<dbReference type="PANTHER" id="PTHR40267">
    <property type="entry name" value="BLR3294 PROTEIN"/>
    <property type="match status" value="1"/>
</dbReference>
<name>A0A939HPB6_9PROT</name>
<dbReference type="Gene3D" id="3.40.50.12500">
    <property type="match status" value="1"/>
</dbReference>
<comment type="caution">
    <text evidence="1">The sequence shown here is derived from an EMBL/GenBank/DDBJ whole genome shotgun (WGS) entry which is preliminary data.</text>
</comment>
<dbReference type="AlphaFoldDB" id="A0A939HPB6"/>
<dbReference type="PANTHER" id="PTHR40267:SF1">
    <property type="entry name" value="BLR3294 PROTEIN"/>
    <property type="match status" value="1"/>
</dbReference>
<dbReference type="EMBL" id="JAFVMH010000004">
    <property type="protein sequence ID" value="MBO1325473.1"/>
    <property type="molecule type" value="Genomic_DNA"/>
</dbReference>
<keyword evidence="2" id="KW-1185">Reference proteome</keyword>
<protein>
    <submittedName>
        <fullName evidence="1">Asp/Glu racemase</fullName>
    </submittedName>
</protein>
<dbReference type="InterPro" id="IPR026286">
    <property type="entry name" value="MaiA/AMDase"/>
</dbReference>